<evidence type="ECO:0008006" key="8">
    <source>
        <dbReference type="Google" id="ProtNLM"/>
    </source>
</evidence>
<dbReference type="SUPFAM" id="SSF55718">
    <property type="entry name" value="SCP-like"/>
    <property type="match status" value="1"/>
</dbReference>
<evidence type="ECO:0000256" key="2">
    <source>
        <dbReference type="ARBA" id="ARBA00022801"/>
    </source>
</evidence>
<evidence type="ECO:0000256" key="3">
    <source>
        <dbReference type="ARBA" id="ARBA00022833"/>
    </source>
</evidence>
<dbReference type="PANTHER" id="PTHR43223">
    <property type="entry name" value="ALKYL/ARYL-SULFATASE"/>
    <property type="match status" value="1"/>
</dbReference>
<accession>A0ABY4L5A8</accession>
<evidence type="ECO:0000259" key="4">
    <source>
        <dbReference type="Pfam" id="PF14863"/>
    </source>
</evidence>
<feature type="domain" description="Alkyl sulfatase C-terminal" evidence="5">
    <location>
        <begin position="434"/>
        <end position="535"/>
    </location>
</feature>
<evidence type="ECO:0000313" key="6">
    <source>
        <dbReference type="EMBL" id="UPT22872.1"/>
    </source>
</evidence>
<reference evidence="6 7" key="1">
    <citation type="submission" date="2020-04" db="EMBL/GenBank/DDBJ databases">
        <title>Thermobifida alba genome sequencing and assembly.</title>
        <authorList>
            <person name="Luzics S."/>
            <person name="Horvath B."/>
            <person name="Nagy I."/>
            <person name="Toth A."/>
            <person name="Nagy I."/>
            <person name="Kukolya J."/>
        </authorList>
    </citation>
    <scope>NUCLEOTIDE SEQUENCE [LARGE SCALE GENOMIC DNA]</scope>
    <source>
        <strain evidence="6 7">DSM 43795</strain>
    </source>
</reference>
<dbReference type="EMBL" id="CP051627">
    <property type="protein sequence ID" value="UPT22872.1"/>
    <property type="molecule type" value="Genomic_DNA"/>
</dbReference>
<proteinExistence type="predicted"/>
<dbReference type="InterPro" id="IPR052195">
    <property type="entry name" value="Bact_Alkyl/Aryl-Sulfatase"/>
</dbReference>
<evidence type="ECO:0000259" key="5">
    <source>
        <dbReference type="Pfam" id="PF14864"/>
    </source>
</evidence>
<organism evidence="6 7">
    <name type="scientific">Thermobifida alba</name>
    <name type="common">Thermomonospora alba</name>
    <dbReference type="NCBI Taxonomy" id="53522"/>
    <lineage>
        <taxon>Bacteria</taxon>
        <taxon>Bacillati</taxon>
        <taxon>Actinomycetota</taxon>
        <taxon>Actinomycetes</taxon>
        <taxon>Streptosporangiales</taxon>
        <taxon>Nocardiopsidaceae</taxon>
        <taxon>Thermobifida</taxon>
    </lineage>
</organism>
<dbReference type="RefSeq" id="WP_248591377.1">
    <property type="nucleotide sequence ID" value="NZ_BAABEB010000011.1"/>
</dbReference>
<keyword evidence="7" id="KW-1185">Reference proteome</keyword>
<gene>
    <name evidence="6" type="ORF">FOF52_19570</name>
</gene>
<protein>
    <recommendedName>
        <fullName evidence="8">MBL fold metallo-hydrolase</fullName>
    </recommendedName>
</protein>
<dbReference type="InterPro" id="IPR036866">
    <property type="entry name" value="RibonucZ/Hydroxyglut_hydro"/>
</dbReference>
<evidence type="ECO:0000256" key="1">
    <source>
        <dbReference type="ARBA" id="ARBA00022723"/>
    </source>
</evidence>
<dbReference type="InterPro" id="IPR038536">
    <property type="entry name" value="Alkyl/aryl-sulf_dimr_sf"/>
</dbReference>
<feature type="domain" description="Alkyl sulfatase dimerisation" evidence="4">
    <location>
        <begin position="284"/>
        <end position="415"/>
    </location>
</feature>
<keyword evidence="1" id="KW-0479">Metal-binding</keyword>
<dbReference type="InterPro" id="IPR036527">
    <property type="entry name" value="SCP2_sterol-bd_dom_sf"/>
</dbReference>
<keyword evidence="3" id="KW-0862">Zinc</keyword>
<sequence length="546" mass="59952">MPRRSGAAPPELVRVEGTPVWNLRAADGSALNCAVVEGPDGLVLLGTGASARQGRDIVRLLDARFGTPVSAVVLGEPTRSHCGGLAAVLDAQQGHETPVIAHESWGRHPEAPLREVIYLKVTLAALQHGPELWETDDPARLLRRSLAENLPPSPSPVPSTRVRDGDELELAGLRVGFLGTDLPLDVSLGVHLPRHRTVLVPTALHATPGNLMALEGAPPEYSAVWHSLLTRMSALDVDHLTGTRMEPLHGKRHIRTLLSTYEDFIVYLHDQTIRHLLTGRPREDLLHRLLLPEELAEGPFSQPFHGNFAGTALMYHTRYTGWFSGNAVDLAPTPRVERARRSVALMGGAERVLETAAQALDDDPQWAAELARTVVEALPDSESGRAVLARALRALGDRDPNPLRRNWYRCAALDVSGQLRLSDVRDTVQRMFPLPARVLLESLRFRVEPEKAGDRTVSIGVEMSDTGEHFGLLLRNSVLRVHDGVPAEWIAGMRLSTEALTRLVFGEVSLEELTARNEVELQGVSDSVEELWSVIGPRPELSFHRE</sequence>
<dbReference type="InterPro" id="IPR029228">
    <property type="entry name" value="Alkyl_sulf_dimr"/>
</dbReference>
<dbReference type="InterPro" id="IPR029229">
    <property type="entry name" value="Alkyl_sulf_C"/>
</dbReference>
<dbReference type="Pfam" id="PF14863">
    <property type="entry name" value="Alkyl_sulf_dimr"/>
    <property type="match status" value="1"/>
</dbReference>
<dbReference type="SUPFAM" id="SSF56281">
    <property type="entry name" value="Metallo-hydrolase/oxidoreductase"/>
    <property type="match status" value="1"/>
</dbReference>
<dbReference type="Pfam" id="PF14864">
    <property type="entry name" value="Alkyl_sulf_C"/>
    <property type="match status" value="1"/>
</dbReference>
<evidence type="ECO:0000313" key="7">
    <source>
        <dbReference type="Proteomes" id="UP000832041"/>
    </source>
</evidence>
<dbReference type="PANTHER" id="PTHR43223:SF2">
    <property type="entry name" value="METALLO-BETA-LACTAMASE DOMAIN-CONTAINING PROTEIN"/>
    <property type="match status" value="1"/>
</dbReference>
<dbReference type="Proteomes" id="UP000832041">
    <property type="component" value="Chromosome"/>
</dbReference>
<dbReference type="Gene3D" id="3.30.1050.10">
    <property type="entry name" value="SCP2 sterol-binding domain"/>
    <property type="match status" value="1"/>
</dbReference>
<dbReference type="Gene3D" id="3.60.15.30">
    <property type="entry name" value="Metallo-beta-lactamase domain"/>
    <property type="match status" value="1"/>
</dbReference>
<keyword evidence="2" id="KW-0378">Hydrolase</keyword>
<name>A0ABY4L5A8_THEAE</name>
<dbReference type="Gene3D" id="1.25.40.880">
    <property type="entry name" value="Alkyl sulfatase, dimerisation domain"/>
    <property type="match status" value="1"/>
</dbReference>